<dbReference type="Pfam" id="PF01425">
    <property type="entry name" value="Amidase"/>
    <property type="match status" value="1"/>
</dbReference>
<name>A0A1I1ZI55_9ACTN</name>
<proteinExistence type="inferred from homology"/>
<gene>
    <name evidence="3" type="ORF">SAMN05216574_10371</name>
</gene>
<organism evidence="3 4">
    <name type="scientific">Blastococcus tunisiensis</name>
    <dbReference type="NCBI Taxonomy" id="1798228"/>
    <lineage>
        <taxon>Bacteria</taxon>
        <taxon>Bacillati</taxon>
        <taxon>Actinomycetota</taxon>
        <taxon>Actinomycetes</taxon>
        <taxon>Geodermatophilales</taxon>
        <taxon>Geodermatophilaceae</taxon>
        <taxon>Blastococcus</taxon>
    </lineage>
</organism>
<evidence type="ECO:0000313" key="4">
    <source>
        <dbReference type="Proteomes" id="UP000198589"/>
    </source>
</evidence>
<dbReference type="PANTHER" id="PTHR11895">
    <property type="entry name" value="TRANSAMIDASE"/>
    <property type="match status" value="1"/>
</dbReference>
<dbReference type="InterPro" id="IPR000120">
    <property type="entry name" value="Amidase"/>
</dbReference>
<accession>A0A1I1ZI55</accession>
<evidence type="ECO:0000259" key="2">
    <source>
        <dbReference type="Pfam" id="PF01425"/>
    </source>
</evidence>
<dbReference type="Gene3D" id="3.90.1300.10">
    <property type="entry name" value="Amidase signature (AS) domain"/>
    <property type="match status" value="1"/>
</dbReference>
<dbReference type="AlphaFoldDB" id="A0A1I1ZI55"/>
<dbReference type="InterPro" id="IPR020556">
    <property type="entry name" value="Amidase_CS"/>
</dbReference>
<dbReference type="EMBL" id="FOND01000003">
    <property type="protein sequence ID" value="SFE31262.1"/>
    <property type="molecule type" value="Genomic_DNA"/>
</dbReference>
<dbReference type="RefSeq" id="WP_092195641.1">
    <property type="nucleotide sequence ID" value="NZ_FOND01000003.1"/>
</dbReference>
<dbReference type="Proteomes" id="UP000198589">
    <property type="component" value="Unassembled WGS sequence"/>
</dbReference>
<dbReference type="InterPro" id="IPR036928">
    <property type="entry name" value="AS_sf"/>
</dbReference>
<dbReference type="STRING" id="1798228.SAMN05216574_10371"/>
<dbReference type="SUPFAM" id="SSF75304">
    <property type="entry name" value="Amidase signature (AS) enzymes"/>
    <property type="match status" value="1"/>
</dbReference>
<dbReference type="InterPro" id="IPR023631">
    <property type="entry name" value="Amidase_dom"/>
</dbReference>
<keyword evidence="4" id="KW-1185">Reference proteome</keyword>
<evidence type="ECO:0000256" key="1">
    <source>
        <dbReference type="ARBA" id="ARBA00009199"/>
    </source>
</evidence>
<dbReference type="GO" id="GO:0003824">
    <property type="term" value="F:catalytic activity"/>
    <property type="evidence" value="ECO:0007669"/>
    <property type="project" value="InterPro"/>
</dbReference>
<protein>
    <submittedName>
        <fullName evidence="3">Amidase</fullName>
    </submittedName>
</protein>
<dbReference type="OrthoDB" id="5175573at2"/>
<dbReference type="PANTHER" id="PTHR11895:SF7">
    <property type="entry name" value="GLUTAMYL-TRNA(GLN) AMIDOTRANSFERASE SUBUNIT A, MITOCHONDRIAL"/>
    <property type="match status" value="1"/>
</dbReference>
<dbReference type="PROSITE" id="PS00571">
    <property type="entry name" value="AMIDASES"/>
    <property type="match status" value="1"/>
</dbReference>
<reference evidence="4" key="1">
    <citation type="submission" date="2016-10" db="EMBL/GenBank/DDBJ databases">
        <authorList>
            <person name="Varghese N."/>
            <person name="Submissions S."/>
        </authorList>
    </citation>
    <scope>NUCLEOTIDE SEQUENCE [LARGE SCALE GENOMIC DNA]</scope>
    <source>
        <strain evidence="4">DSM 46838</strain>
    </source>
</reference>
<feature type="domain" description="Amidase" evidence="2">
    <location>
        <begin position="25"/>
        <end position="453"/>
    </location>
</feature>
<sequence length="477" mass="49809">MTELHDRTALEQAAAVRAKEISPTELVRHALDRIEALDAGLGAFLTVTPEQALAAARRAEALVRRGGDLPPLLGVPTAIKDLNNTAGVRTTFGATVMADFVPTTDDAVVTKLAAAGTISLGKTNTPEFGFPCYTDNALAGPARCPWDPTRLAGGSSGGAAVAVAAGMLPFAQGSDGGGSIRIPASINGVYGIKPSRGRVSNAPFGSDVTGLGTNGPLARTVRDAAAMLDAMAGPVLGDAAWAAPLPAGETFLAAADREPGRLRIGRYLESPIPGVVLDPEVLAAFEEASALLTELGHEVVDVPTGLLGPEVLPSFEQVWALSGTLLPVPADRVGELRPLTRELRDRGLAMSARAAMEAMTALRLFARRFLQATAGHDVLLAPVCTMTPRPLGWFDAGGNGAEDFERQKRYAAFTALFNVTGQPAVSIPLHWTGDGLPVGSMLVGRPADDVTLLALSAQLEAARPWAHRHPEQWEWSG</sequence>
<evidence type="ECO:0000313" key="3">
    <source>
        <dbReference type="EMBL" id="SFE31262.1"/>
    </source>
</evidence>
<comment type="similarity">
    <text evidence="1">Belongs to the amidase family.</text>
</comment>